<dbReference type="EMBL" id="JAFIRN010000011">
    <property type="protein sequence ID" value="KAG5839828.1"/>
    <property type="molecule type" value="Genomic_DNA"/>
</dbReference>
<evidence type="ECO:0000313" key="3">
    <source>
        <dbReference type="EMBL" id="KAG5839828.1"/>
    </source>
</evidence>
<dbReference type="Proteomes" id="UP001044222">
    <property type="component" value="Chromosome 11"/>
</dbReference>
<reference evidence="3" key="1">
    <citation type="submission" date="2021-01" db="EMBL/GenBank/DDBJ databases">
        <title>A chromosome-scale assembly of European eel, Anguilla anguilla.</title>
        <authorList>
            <person name="Henkel C."/>
            <person name="Jong-Raadsen S.A."/>
            <person name="Dufour S."/>
            <person name="Weltzien F.-A."/>
            <person name="Palstra A.P."/>
            <person name="Pelster B."/>
            <person name="Spaink H.P."/>
            <person name="Van Den Thillart G.E."/>
            <person name="Jansen H."/>
            <person name="Zahm M."/>
            <person name="Klopp C."/>
            <person name="Cedric C."/>
            <person name="Louis A."/>
            <person name="Berthelot C."/>
            <person name="Parey E."/>
            <person name="Roest Crollius H."/>
            <person name="Montfort J."/>
            <person name="Robinson-Rechavi M."/>
            <person name="Bucao C."/>
            <person name="Bouchez O."/>
            <person name="Gislard M."/>
            <person name="Lluch J."/>
            <person name="Milhes M."/>
            <person name="Lampietro C."/>
            <person name="Lopez Roques C."/>
            <person name="Donnadieu C."/>
            <person name="Braasch I."/>
            <person name="Desvignes T."/>
            <person name="Postlethwait J."/>
            <person name="Bobe J."/>
            <person name="Guiguen Y."/>
            <person name="Dirks R."/>
        </authorList>
    </citation>
    <scope>NUCLEOTIDE SEQUENCE</scope>
    <source>
        <strain evidence="3">Tag_6206</strain>
        <tissue evidence="3">Liver</tissue>
    </source>
</reference>
<dbReference type="SUPFAM" id="SSF50494">
    <property type="entry name" value="Trypsin-like serine proteases"/>
    <property type="match status" value="1"/>
</dbReference>
<evidence type="ECO:0000256" key="1">
    <source>
        <dbReference type="SAM" id="MobiDB-lite"/>
    </source>
</evidence>
<evidence type="ECO:0000313" key="4">
    <source>
        <dbReference type="Proteomes" id="UP001044222"/>
    </source>
</evidence>
<dbReference type="PANTHER" id="PTHR24258">
    <property type="entry name" value="SERINE PROTEASE-RELATED"/>
    <property type="match status" value="1"/>
</dbReference>
<gene>
    <name evidence="3" type="ORF">ANANG_G00209190</name>
</gene>
<feature type="compositionally biased region" description="Polar residues" evidence="1">
    <location>
        <begin position="1"/>
        <end position="10"/>
    </location>
</feature>
<sequence>MPHTSGSSAPVQEVGGALSRQVGGAQSRQVGGAQSRVGGAQSRVIGETGNTSLSVVVGDHNLTRRDPGEQRRTVRRVVFHPGYNGTSLDYDAALVELDAPLKFGDRVSPVCLPGARQEVPPPTSAPSPLGGAARQPDGAAGPCGCWVVSSASGTTPAG</sequence>
<dbReference type="GO" id="GO:0004252">
    <property type="term" value="F:serine-type endopeptidase activity"/>
    <property type="evidence" value="ECO:0007669"/>
    <property type="project" value="InterPro"/>
</dbReference>
<dbReference type="Pfam" id="PF00089">
    <property type="entry name" value="Trypsin"/>
    <property type="match status" value="1"/>
</dbReference>
<keyword evidence="4" id="KW-1185">Reference proteome</keyword>
<comment type="caution">
    <text evidence="3">The sequence shown here is derived from an EMBL/GenBank/DDBJ whole genome shotgun (WGS) entry which is preliminary data.</text>
</comment>
<dbReference type="PANTHER" id="PTHR24258:SF116">
    <property type="entry name" value="FI16631P1-RELATED"/>
    <property type="match status" value="1"/>
</dbReference>
<proteinExistence type="predicted"/>
<name>A0A9D3M6Q8_ANGAN</name>
<accession>A0A9D3M6Q8</accession>
<dbReference type="InterPro" id="IPR009003">
    <property type="entry name" value="Peptidase_S1_PA"/>
</dbReference>
<protein>
    <recommendedName>
        <fullName evidence="2">Peptidase S1 domain-containing protein</fullName>
    </recommendedName>
</protein>
<feature type="region of interest" description="Disordered" evidence="1">
    <location>
        <begin position="115"/>
        <end position="140"/>
    </location>
</feature>
<dbReference type="InterPro" id="IPR043504">
    <property type="entry name" value="Peptidase_S1_PA_chymotrypsin"/>
</dbReference>
<feature type="domain" description="Peptidase S1" evidence="2">
    <location>
        <begin position="50"/>
        <end position="123"/>
    </location>
</feature>
<feature type="region of interest" description="Disordered" evidence="1">
    <location>
        <begin position="1"/>
        <end position="52"/>
    </location>
</feature>
<dbReference type="AlphaFoldDB" id="A0A9D3M6Q8"/>
<dbReference type="Gene3D" id="2.40.10.10">
    <property type="entry name" value="Trypsin-like serine proteases"/>
    <property type="match status" value="1"/>
</dbReference>
<dbReference type="GO" id="GO:0006508">
    <property type="term" value="P:proteolysis"/>
    <property type="evidence" value="ECO:0007669"/>
    <property type="project" value="InterPro"/>
</dbReference>
<evidence type="ECO:0000259" key="2">
    <source>
        <dbReference type="Pfam" id="PF00089"/>
    </source>
</evidence>
<dbReference type="InterPro" id="IPR001254">
    <property type="entry name" value="Trypsin_dom"/>
</dbReference>
<organism evidence="3 4">
    <name type="scientific">Anguilla anguilla</name>
    <name type="common">European freshwater eel</name>
    <name type="synonym">Muraena anguilla</name>
    <dbReference type="NCBI Taxonomy" id="7936"/>
    <lineage>
        <taxon>Eukaryota</taxon>
        <taxon>Metazoa</taxon>
        <taxon>Chordata</taxon>
        <taxon>Craniata</taxon>
        <taxon>Vertebrata</taxon>
        <taxon>Euteleostomi</taxon>
        <taxon>Actinopterygii</taxon>
        <taxon>Neopterygii</taxon>
        <taxon>Teleostei</taxon>
        <taxon>Anguilliformes</taxon>
        <taxon>Anguillidae</taxon>
        <taxon>Anguilla</taxon>
    </lineage>
</organism>